<keyword evidence="2" id="KW-0560">Oxidoreductase</keyword>
<keyword evidence="1" id="KW-0575">Peroxidase</keyword>
<sequence>MTIRVGDTIPNVRVHVLGESGPETRQTGEIFSGKRAVMFALPGAFTPTCSRSHLPGYVEHAQEIRSRGVELIACLSVNDAWVMGAWGKTHGAEDKVMMLA</sequence>
<dbReference type="GO" id="GO:0005777">
    <property type="term" value="C:peroxisome"/>
    <property type="evidence" value="ECO:0007669"/>
    <property type="project" value="TreeGrafter"/>
</dbReference>
<gene>
    <name evidence="4" type="ORF">METZ01_LOCUS207980</name>
</gene>
<evidence type="ECO:0000256" key="2">
    <source>
        <dbReference type="ARBA" id="ARBA00023002"/>
    </source>
</evidence>
<reference evidence="4" key="1">
    <citation type="submission" date="2018-05" db="EMBL/GenBank/DDBJ databases">
        <authorList>
            <person name="Lanie J.A."/>
            <person name="Ng W.-L."/>
            <person name="Kazmierczak K.M."/>
            <person name="Andrzejewski T.M."/>
            <person name="Davidsen T.M."/>
            <person name="Wayne K.J."/>
            <person name="Tettelin H."/>
            <person name="Glass J.I."/>
            <person name="Rusch D."/>
            <person name="Podicherti R."/>
            <person name="Tsui H.-C.T."/>
            <person name="Winkler M.E."/>
        </authorList>
    </citation>
    <scope>NUCLEOTIDE SEQUENCE</scope>
</reference>
<proteinExistence type="predicted"/>
<protein>
    <recommendedName>
        <fullName evidence="3">Redoxin domain-containing protein</fullName>
    </recommendedName>
</protein>
<evidence type="ECO:0000259" key="3">
    <source>
        <dbReference type="Pfam" id="PF08534"/>
    </source>
</evidence>
<dbReference type="GO" id="GO:0042744">
    <property type="term" value="P:hydrogen peroxide catabolic process"/>
    <property type="evidence" value="ECO:0007669"/>
    <property type="project" value="TreeGrafter"/>
</dbReference>
<name>A0A382EWI3_9ZZZZ</name>
<dbReference type="GO" id="GO:0045454">
    <property type="term" value="P:cell redox homeostasis"/>
    <property type="evidence" value="ECO:0007669"/>
    <property type="project" value="TreeGrafter"/>
</dbReference>
<dbReference type="EMBL" id="UINC01046734">
    <property type="protein sequence ID" value="SVB55126.1"/>
    <property type="molecule type" value="Genomic_DNA"/>
</dbReference>
<dbReference type="GO" id="GO:0034599">
    <property type="term" value="P:cellular response to oxidative stress"/>
    <property type="evidence" value="ECO:0007669"/>
    <property type="project" value="InterPro"/>
</dbReference>
<dbReference type="InterPro" id="IPR037944">
    <property type="entry name" value="PRX5-like"/>
</dbReference>
<dbReference type="InterPro" id="IPR036249">
    <property type="entry name" value="Thioredoxin-like_sf"/>
</dbReference>
<evidence type="ECO:0000256" key="1">
    <source>
        <dbReference type="ARBA" id="ARBA00022559"/>
    </source>
</evidence>
<dbReference type="CDD" id="cd03013">
    <property type="entry name" value="PRX5_like"/>
    <property type="match status" value="1"/>
</dbReference>
<dbReference type="GO" id="GO:0008379">
    <property type="term" value="F:thioredoxin peroxidase activity"/>
    <property type="evidence" value="ECO:0007669"/>
    <property type="project" value="InterPro"/>
</dbReference>
<dbReference type="Pfam" id="PF08534">
    <property type="entry name" value="Redoxin"/>
    <property type="match status" value="1"/>
</dbReference>
<dbReference type="Gene3D" id="3.40.30.10">
    <property type="entry name" value="Glutaredoxin"/>
    <property type="match status" value="1"/>
</dbReference>
<dbReference type="PANTHER" id="PTHR10430">
    <property type="entry name" value="PEROXIREDOXIN"/>
    <property type="match status" value="1"/>
</dbReference>
<dbReference type="PANTHER" id="PTHR10430:SF16">
    <property type="entry name" value="PEROXIREDOXIN-5, MITOCHONDRIAL"/>
    <property type="match status" value="1"/>
</dbReference>
<dbReference type="AlphaFoldDB" id="A0A382EWI3"/>
<feature type="domain" description="Redoxin" evidence="3">
    <location>
        <begin position="5"/>
        <end position="90"/>
    </location>
</feature>
<dbReference type="InterPro" id="IPR013740">
    <property type="entry name" value="Redoxin"/>
</dbReference>
<accession>A0A382EWI3</accession>
<evidence type="ECO:0000313" key="4">
    <source>
        <dbReference type="EMBL" id="SVB55126.1"/>
    </source>
</evidence>
<dbReference type="SUPFAM" id="SSF52833">
    <property type="entry name" value="Thioredoxin-like"/>
    <property type="match status" value="1"/>
</dbReference>
<organism evidence="4">
    <name type="scientific">marine metagenome</name>
    <dbReference type="NCBI Taxonomy" id="408172"/>
    <lineage>
        <taxon>unclassified sequences</taxon>
        <taxon>metagenomes</taxon>
        <taxon>ecological metagenomes</taxon>
    </lineage>
</organism>
<dbReference type="GO" id="GO:0005739">
    <property type="term" value="C:mitochondrion"/>
    <property type="evidence" value="ECO:0007669"/>
    <property type="project" value="TreeGrafter"/>
</dbReference>
<feature type="non-terminal residue" evidence="4">
    <location>
        <position position="100"/>
    </location>
</feature>